<dbReference type="AlphaFoldDB" id="A0A8J6Z4U2"/>
<dbReference type="PANTHER" id="PTHR36057">
    <property type="match status" value="1"/>
</dbReference>
<dbReference type="PANTHER" id="PTHR36057:SF1">
    <property type="entry name" value="LIPOPROTEIN LIPID ATTACHMENT SITE-LIKE PROTEIN, PUTATIVE (DUF1223)-RELATED"/>
    <property type="match status" value="1"/>
</dbReference>
<dbReference type="EMBL" id="JACVXA010000011">
    <property type="protein sequence ID" value="MBE3637674.1"/>
    <property type="molecule type" value="Genomic_DNA"/>
</dbReference>
<evidence type="ECO:0000313" key="1">
    <source>
        <dbReference type="EMBL" id="MBE3637674.1"/>
    </source>
</evidence>
<dbReference type="Proteomes" id="UP000609121">
    <property type="component" value="Unassembled WGS sequence"/>
</dbReference>
<proteinExistence type="predicted"/>
<protein>
    <submittedName>
        <fullName evidence="1">DUF1223 domain-containing protein</fullName>
    </submittedName>
</protein>
<dbReference type="RefSeq" id="WP_193180582.1">
    <property type="nucleotide sequence ID" value="NZ_JACVXA010000011.1"/>
</dbReference>
<comment type="caution">
    <text evidence="1">The sequence shown here is derived from an EMBL/GenBank/DDBJ whole genome shotgun (WGS) entry which is preliminary data.</text>
</comment>
<keyword evidence="2" id="KW-1185">Reference proteome</keyword>
<gene>
    <name evidence="1" type="ORF">ICN82_05565</name>
</gene>
<accession>A0A8J6Z4U2</accession>
<dbReference type="InterPro" id="IPR010634">
    <property type="entry name" value="DUF1223"/>
</dbReference>
<evidence type="ECO:0000313" key="2">
    <source>
        <dbReference type="Proteomes" id="UP000609121"/>
    </source>
</evidence>
<name>A0A8J6Z4U2_9RHOB</name>
<organism evidence="1 2">
    <name type="scientific">Mangrovicoccus algicola</name>
    <dbReference type="NCBI Taxonomy" id="2771008"/>
    <lineage>
        <taxon>Bacteria</taxon>
        <taxon>Pseudomonadati</taxon>
        <taxon>Pseudomonadota</taxon>
        <taxon>Alphaproteobacteria</taxon>
        <taxon>Rhodobacterales</taxon>
        <taxon>Paracoccaceae</taxon>
        <taxon>Mangrovicoccus</taxon>
    </lineage>
</organism>
<dbReference type="InterPro" id="IPR036249">
    <property type="entry name" value="Thioredoxin-like_sf"/>
</dbReference>
<dbReference type="Pfam" id="PF06764">
    <property type="entry name" value="DUF1223"/>
    <property type="match status" value="1"/>
</dbReference>
<reference evidence="1" key="1">
    <citation type="submission" date="2020-09" db="EMBL/GenBank/DDBJ databases">
        <title>A novel bacterium of genus Mangrovicoccus, isolated from South China Sea.</title>
        <authorList>
            <person name="Huang H."/>
            <person name="Mo K."/>
            <person name="Hu Y."/>
        </authorList>
    </citation>
    <scope>NUCLEOTIDE SEQUENCE</scope>
    <source>
        <strain evidence="1">HB182678</strain>
    </source>
</reference>
<dbReference type="SUPFAM" id="SSF52833">
    <property type="entry name" value="Thioredoxin-like"/>
    <property type="match status" value="1"/>
</dbReference>
<sequence>MSLTLLGLPAAADPVVVLELYTSQGCSACPPADELLSQLATEKDVLAFSFHVDYWDYIGWTDTFGSREYGHRQKTYAQGFGERMVYTPQMIVQGLSAVVGHKAEKIEAMIQKIRAQIPAARVDAARDGDMLRVTVAPTGDAVPPSELYLLRYQPEATVKIGKGENAGRKITYTNIVTDLHLAEYWSGEAPEEFDLPVTGDQPVAVLLQERGQGPVIAAATAR</sequence>